<dbReference type="PANTHER" id="PTHR23516">
    <property type="entry name" value="SAM (S-ADENOSYL METHIONINE) TRANSPORTER"/>
    <property type="match status" value="1"/>
</dbReference>
<dbReference type="Proteomes" id="UP001303473">
    <property type="component" value="Unassembled WGS sequence"/>
</dbReference>
<evidence type="ECO:0000256" key="2">
    <source>
        <dbReference type="ARBA" id="ARBA00004651"/>
    </source>
</evidence>
<keyword evidence="7 12" id="KW-1133">Transmembrane helix</keyword>
<sequence>MDIYTLNLTGLLALCGALFVAQRTPNTKSPKPTKNTNKANSQWSFLVVYALVMGADWLQGPFLYSLYHDEHNISSSLISALFTTGFVSGGVSGTFIGSLADRHGRKFACLVFCLAYSLSCLLTISPSAAALPSIPLLLLFLGRVLGGLSTSLLFTVFESWMVTDARARGLSDGDLSSTFGLMSTLNSVVAILSGVGSEWLVSTTGTKKAPFVGSTVLLVIAFGIIYTQWTENYGQSGGTSPAKKTTTGVTNKLWTTLSNPKVLSLGLASTMFEGSMYLFVFFWVPALKAVVSADTETDKGLPYGVIFAAFMAATLASSLAFTTITRKQVLGYASLLLAILGTSAACFFLLVRPKTEQTTFWLFCLFEAAVGMYFPCMGYLKGRLIDDGVRAQVYGFLRIPLNVFVVVSLLFTGDGDAGTVFLVCGTLLLASCGALWVANVQEAS</sequence>
<evidence type="ECO:0000256" key="6">
    <source>
        <dbReference type="ARBA" id="ARBA00022692"/>
    </source>
</evidence>
<feature type="transmembrane region" description="Helical" evidence="12">
    <location>
        <begin position="303"/>
        <end position="322"/>
    </location>
</feature>
<dbReference type="AlphaFoldDB" id="A0AAN6S2B6"/>
<evidence type="ECO:0000256" key="4">
    <source>
        <dbReference type="ARBA" id="ARBA00022448"/>
    </source>
</evidence>
<keyword evidence="8" id="KW-0406">Ion transport</keyword>
<evidence type="ECO:0000256" key="11">
    <source>
        <dbReference type="ARBA" id="ARBA00032555"/>
    </source>
</evidence>
<feature type="transmembrane region" description="Helical" evidence="12">
    <location>
        <begin position="134"/>
        <end position="157"/>
    </location>
</feature>
<dbReference type="Gene3D" id="1.20.1250.20">
    <property type="entry name" value="MFS general substrate transporter like domains"/>
    <property type="match status" value="1"/>
</dbReference>
<comment type="caution">
    <text evidence="13">The sequence shown here is derived from an EMBL/GenBank/DDBJ whole genome shotgun (WGS) entry which is preliminary data.</text>
</comment>
<evidence type="ECO:0000256" key="8">
    <source>
        <dbReference type="ARBA" id="ARBA00023065"/>
    </source>
</evidence>
<feature type="transmembrane region" description="Helical" evidence="12">
    <location>
        <begin position="76"/>
        <end position="100"/>
    </location>
</feature>
<feature type="transmembrane region" description="Helical" evidence="12">
    <location>
        <begin position="262"/>
        <end position="283"/>
    </location>
</feature>
<keyword evidence="4" id="KW-0813">Transport</keyword>
<feature type="transmembrane region" description="Helical" evidence="12">
    <location>
        <begin position="178"/>
        <end position="197"/>
    </location>
</feature>
<keyword evidence="6 12" id="KW-0812">Transmembrane</keyword>
<name>A0AAN6S2B6_9PEZI</name>
<feature type="transmembrane region" description="Helical" evidence="12">
    <location>
        <begin position="107"/>
        <end position="128"/>
    </location>
</feature>
<dbReference type="PANTHER" id="PTHR23516:SF1">
    <property type="entry name" value="MOLYBDATE-ANION TRANSPORTER"/>
    <property type="match status" value="1"/>
</dbReference>
<comment type="subcellular location">
    <subcellularLocation>
        <location evidence="2">Cell membrane</location>
        <topology evidence="2">Multi-pass membrane protein</topology>
    </subcellularLocation>
</comment>
<keyword evidence="14" id="KW-1185">Reference proteome</keyword>
<dbReference type="InterPro" id="IPR008509">
    <property type="entry name" value="MOT2/MFSD5"/>
</dbReference>
<evidence type="ECO:0000256" key="9">
    <source>
        <dbReference type="ARBA" id="ARBA00023136"/>
    </source>
</evidence>
<evidence type="ECO:0000256" key="12">
    <source>
        <dbReference type="SAM" id="Phobius"/>
    </source>
</evidence>
<dbReference type="GO" id="GO:0006811">
    <property type="term" value="P:monoatomic ion transport"/>
    <property type="evidence" value="ECO:0007669"/>
    <property type="project" value="UniProtKB-KW"/>
</dbReference>
<keyword evidence="9 12" id="KW-0472">Membrane</keyword>
<feature type="transmembrane region" description="Helical" evidence="12">
    <location>
        <begin position="329"/>
        <end position="352"/>
    </location>
</feature>
<feature type="transmembrane region" description="Helical" evidence="12">
    <location>
        <begin position="392"/>
        <end position="411"/>
    </location>
</feature>
<keyword evidence="5" id="KW-1003">Cell membrane</keyword>
<accession>A0AAN6S2B6</accession>
<dbReference type="InterPro" id="IPR036259">
    <property type="entry name" value="MFS_trans_sf"/>
</dbReference>
<gene>
    <name evidence="13" type="ORF">QBC46DRAFT_344155</name>
</gene>
<feature type="transmembrane region" description="Helical" evidence="12">
    <location>
        <begin position="6"/>
        <end position="22"/>
    </location>
</feature>
<dbReference type="EMBL" id="MU853843">
    <property type="protein sequence ID" value="KAK3937865.1"/>
    <property type="molecule type" value="Genomic_DNA"/>
</dbReference>
<evidence type="ECO:0000256" key="7">
    <source>
        <dbReference type="ARBA" id="ARBA00022989"/>
    </source>
</evidence>
<reference evidence="14" key="1">
    <citation type="journal article" date="2023" name="Mol. Phylogenet. Evol.">
        <title>Genome-scale phylogeny and comparative genomics of the fungal order Sordariales.</title>
        <authorList>
            <person name="Hensen N."/>
            <person name="Bonometti L."/>
            <person name="Westerberg I."/>
            <person name="Brannstrom I.O."/>
            <person name="Guillou S."/>
            <person name="Cros-Aarteil S."/>
            <person name="Calhoun S."/>
            <person name="Haridas S."/>
            <person name="Kuo A."/>
            <person name="Mondo S."/>
            <person name="Pangilinan J."/>
            <person name="Riley R."/>
            <person name="LaButti K."/>
            <person name="Andreopoulos B."/>
            <person name="Lipzen A."/>
            <person name="Chen C."/>
            <person name="Yan M."/>
            <person name="Daum C."/>
            <person name="Ng V."/>
            <person name="Clum A."/>
            <person name="Steindorff A."/>
            <person name="Ohm R.A."/>
            <person name="Martin F."/>
            <person name="Silar P."/>
            <person name="Natvig D.O."/>
            <person name="Lalanne C."/>
            <person name="Gautier V."/>
            <person name="Ament-Velasquez S.L."/>
            <person name="Kruys A."/>
            <person name="Hutchinson M.I."/>
            <person name="Powell A.J."/>
            <person name="Barry K."/>
            <person name="Miller A.N."/>
            <person name="Grigoriev I.V."/>
            <person name="Debuchy R."/>
            <person name="Gladieux P."/>
            <person name="Hiltunen Thoren M."/>
            <person name="Johannesson H."/>
        </authorList>
    </citation>
    <scope>NUCLEOTIDE SEQUENCE [LARGE SCALE GENOMIC DNA]</scope>
    <source>
        <strain evidence="14">CBS 340.73</strain>
    </source>
</reference>
<feature type="transmembrane region" description="Helical" evidence="12">
    <location>
        <begin position="417"/>
        <end position="438"/>
    </location>
</feature>
<evidence type="ECO:0000313" key="13">
    <source>
        <dbReference type="EMBL" id="KAK3937865.1"/>
    </source>
</evidence>
<organism evidence="13 14">
    <name type="scientific">Diplogelasinospora grovesii</name>
    <dbReference type="NCBI Taxonomy" id="303347"/>
    <lineage>
        <taxon>Eukaryota</taxon>
        <taxon>Fungi</taxon>
        <taxon>Dikarya</taxon>
        <taxon>Ascomycota</taxon>
        <taxon>Pezizomycotina</taxon>
        <taxon>Sordariomycetes</taxon>
        <taxon>Sordariomycetidae</taxon>
        <taxon>Sordariales</taxon>
        <taxon>Diplogelasinosporaceae</taxon>
        <taxon>Diplogelasinospora</taxon>
    </lineage>
</organism>
<evidence type="ECO:0000256" key="1">
    <source>
        <dbReference type="ARBA" id="ARBA00003019"/>
    </source>
</evidence>
<dbReference type="SUPFAM" id="SSF103473">
    <property type="entry name" value="MFS general substrate transporter"/>
    <property type="match status" value="1"/>
</dbReference>
<protein>
    <recommendedName>
        <fullName evidence="3">Molybdate-anion transporter</fullName>
    </recommendedName>
    <alternativeName>
        <fullName evidence="10">Major facilitator superfamily domain-containing protein 5</fullName>
    </alternativeName>
    <alternativeName>
        <fullName evidence="11">Molybdate transporter 2 homolog</fullName>
    </alternativeName>
</protein>
<evidence type="ECO:0000313" key="14">
    <source>
        <dbReference type="Proteomes" id="UP001303473"/>
    </source>
</evidence>
<evidence type="ECO:0000256" key="3">
    <source>
        <dbReference type="ARBA" id="ARBA00021242"/>
    </source>
</evidence>
<proteinExistence type="predicted"/>
<evidence type="ECO:0000256" key="10">
    <source>
        <dbReference type="ARBA" id="ARBA00030646"/>
    </source>
</evidence>
<dbReference type="GO" id="GO:0015098">
    <property type="term" value="F:molybdate ion transmembrane transporter activity"/>
    <property type="evidence" value="ECO:0007669"/>
    <property type="project" value="InterPro"/>
</dbReference>
<dbReference type="GO" id="GO:0005886">
    <property type="term" value="C:plasma membrane"/>
    <property type="evidence" value="ECO:0007669"/>
    <property type="project" value="UniProtKB-SubCell"/>
</dbReference>
<comment type="function">
    <text evidence="1">Mediates high-affinity intracellular uptake of the rare oligo-element molybdenum.</text>
</comment>
<dbReference type="Pfam" id="PF05631">
    <property type="entry name" value="MFS_5"/>
    <property type="match status" value="1"/>
</dbReference>
<feature type="transmembrane region" description="Helical" evidence="12">
    <location>
        <begin position="358"/>
        <end position="380"/>
    </location>
</feature>
<evidence type="ECO:0000256" key="5">
    <source>
        <dbReference type="ARBA" id="ARBA00022475"/>
    </source>
</evidence>
<feature type="transmembrane region" description="Helical" evidence="12">
    <location>
        <begin position="43"/>
        <end position="64"/>
    </location>
</feature>
<feature type="transmembrane region" description="Helical" evidence="12">
    <location>
        <begin position="209"/>
        <end position="227"/>
    </location>
</feature>